<dbReference type="InterPro" id="IPR048327">
    <property type="entry name" value="Dyp_perox_N"/>
</dbReference>
<dbReference type="PANTHER" id="PTHR30521">
    <property type="entry name" value="DEFERROCHELATASE/PEROXIDASE"/>
    <property type="match status" value="1"/>
</dbReference>
<evidence type="ECO:0000259" key="15">
    <source>
        <dbReference type="Pfam" id="PF20628"/>
    </source>
</evidence>
<evidence type="ECO:0000256" key="9">
    <source>
        <dbReference type="ARBA" id="ARBA00025737"/>
    </source>
</evidence>
<comment type="caution">
    <text evidence="16">The sequence shown here is derived from an EMBL/GenBank/DDBJ whole genome shotgun (WGS) entry which is preliminary data.</text>
</comment>
<keyword evidence="17" id="KW-1185">Reference proteome</keyword>
<keyword evidence="3 13" id="KW-0349">Heme</keyword>
<evidence type="ECO:0000256" key="2">
    <source>
        <dbReference type="ARBA" id="ARBA00022559"/>
    </source>
</evidence>
<evidence type="ECO:0000256" key="1">
    <source>
        <dbReference type="ARBA" id="ARBA00004196"/>
    </source>
</evidence>
<dbReference type="GO" id="GO:0005829">
    <property type="term" value="C:cytosol"/>
    <property type="evidence" value="ECO:0007669"/>
    <property type="project" value="TreeGrafter"/>
</dbReference>
<evidence type="ECO:0000256" key="11">
    <source>
        <dbReference type="ARBA" id="ARBA00033775"/>
    </source>
</evidence>
<dbReference type="InterPro" id="IPR006311">
    <property type="entry name" value="TAT_signal"/>
</dbReference>
<sequence>MKRFHLNRRDLLRGAGVAGTGAVLATGGYTLLQQRDAALSSSVRDHSQETVPFYGPHQAGITTPAQDHLHFATFDLLSPTLSEIRGLMRIWTSAAASMCAGKSIGEGEFNLQSPPPDTGEAMEHGPSRLTITVGFGPTFFVKEGRDRFGLAKNRPPALIDIPALPGDALKPEQSGGDLCVQACADNPQVAFHAVRNLTRLARGLAVLRWSQLGFSRTATTSKGQATPRNLMGFKDGTANIKAEDANVVRQFVWASDADGPHWMAGGSYLVARRIRIHIESWDRDSLLDQEQTIGRHKLNGAPIGGHDEFAPLDLNAKDKDGNPLIPLQSHVRLARGDDTIKLLRRGYSFTDGMDRVTGELDAGLFFISYQRDPRTQFVPLQTRLGREDALNEYITHTGSALFACPPGMNEGEYFGQSLLQ</sequence>
<reference evidence="16" key="1">
    <citation type="submission" date="2020-10" db="EMBL/GenBank/DDBJ databases">
        <title>Taxonomic study of unclassified bacteria belonging to the class Ktedonobacteria.</title>
        <authorList>
            <person name="Yabe S."/>
            <person name="Wang C.M."/>
            <person name="Zheng Y."/>
            <person name="Sakai Y."/>
            <person name="Cavaletti L."/>
            <person name="Monciardini P."/>
            <person name="Donadio S."/>
        </authorList>
    </citation>
    <scope>NUCLEOTIDE SEQUENCE</scope>
    <source>
        <strain evidence="16">SOSP1-1</strain>
    </source>
</reference>
<keyword evidence="5" id="KW-0732">Signal</keyword>
<comment type="function">
    <text evidence="13">Involved in the recovery of exogenous heme iron. Extracts iron from heme while preserving the protoporphyrin ring intact.</text>
</comment>
<feature type="domain" description="Dyp-type peroxidase C-terminal" evidence="15">
    <location>
        <begin position="226"/>
        <end position="408"/>
    </location>
</feature>
<evidence type="ECO:0000256" key="12">
    <source>
        <dbReference type="ARBA" id="ARBA00048856"/>
    </source>
</evidence>
<dbReference type="PANTHER" id="PTHR30521:SF4">
    <property type="entry name" value="DEFERROCHELATASE"/>
    <property type="match status" value="1"/>
</dbReference>
<evidence type="ECO:0000256" key="10">
    <source>
        <dbReference type="ARBA" id="ARBA00033771"/>
    </source>
</evidence>
<comment type="similarity">
    <text evidence="9 13">Belongs to the DyP-type peroxidase family.</text>
</comment>
<dbReference type="GO" id="GO:0046872">
    <property type="term" value="F:metal ion binding"/>
    <property type="evidence" value="ECO:0007669"/>
    <property type="project" value="UniProtKB-KW"/>
</dbReference>
<proteinExistence type="inferred from homology"/>
<dbReference type="NCBIfam" id="TIGR01413">
    <property type="entry name" value="Dyp_perox_fam"/>
    <property type="match status" value="1"/>
</dbReference>
<dbReference type="InterPro" id="IPR006314">
    <property type="entry name" value="Dyp_peroxidase"/>
</dbReference>
<comment type="cofactor">
    <cofactor evidence="13">
        <name>heme b</name>
        <dbReference type="ChEBI" id="CHEBI:60344"/>
    </cofactor>
    <text evidence="13">Binds 1 heme b (iron(II)-protoporphyrin IX) group non-covalently per subunit.</text>
</comment>
<evidence type="ECO:0000256" key="5">
    <source>
        <dbReference type="ARBA" id="ARBA00022729"/>
    </source>
</evidence>
<dbReference type="EMBL" id="BNJF01000002">
    <property type="protein sequence ID" value="GHO46201.1"/>
    <property type="molecule type" value="Genomic_DNA"/>
</dbReference>
<evidence type="ECO:0000256" key="3">
    <source>
        <dbReference type="ARBA" id="ARBA00022617"/>
    </source>
</evidence>
<dbReference type="Pfam" id="PF20628">
    <property type="entry name" value="Dyp_perox_C"/>
    <property type="match status" value="1"/>
</dbReference>
<evidence type="ECO:0000259" key="14">
    <source>
        <dbReference type="Pfam" id="PF04261"/>
    </source>
</evidence>
<dbReference type="GO" id="GO:0004601">
    <property type="term" value="F:peroxidase activity"/>
    <property type="evidence" value="ECO:0007669"/>
    <property type="project" value="UniProtKB-KW"/>
</dbReference>
<evidence type="ECO:0000256" key="7">
    <source>
        <dbReference type="ARBA" id="ARBA00023004"/>
    </source>
</evidence>
<protein>
    <recommendedName>
        <fullName evidence="10 13">Deferrochelatase</fullName>
        <ecNumber evidence="13">1.11.1.-</ecNumber>
    </recommendedName>
    <alternativeName>
        <fullName evidence="11 13">Peroxidase EfeB</fullName>
    </alternativeName>
</protein>
<dbReference type="PROSITE" id="PS51404">
    <property type="entry name" value="DYP_PEROXIDASE"/>
    <property type="match status" value="1"/>
</dbReference>
<keyword evidence="8" id="KW-0456">Lyase</keyword>
<evidence type="ECO:0000256" key="6">
    <source>
        <dbReference type="ARBA" id="ARBA00023002"/>
    </source>
</evidence>
<keyword evidence="7 13" id="KW-0408">Iron</keyword>
<keyword evidence="2 13" id="KW-0575">Peroxidase</keyword>
<dbReference type="InterPro" id="IPR011008">
    <property type="entry name" value="Dimeric_a/b-barrel"/>
</dbReference>
<keyword evidence="6 13" id="KW-0560">Oxidoreductase</keyword>
<evidence type="ECO:0000313" key="16">
    <source>
        <dbReference type="EMBL" id="GHO46201.1"/>
    </source>
</evidence>
<dbReference type="EC" id="1.11.1.-" evidence="13"/>
<dbReference type="PROSITE" id="PS51318">
    <property type="entry name" value="TAT"/>
    <property type="match status" value="1"/>
</dbReference>
<dbReference type="NCBIfam" id="TIGR01412">
    <property type="entry name" value="tat_substr_1"/>
    <property type="match status" value="1"/>
</dbReference>
<feature type="domain" description="Dyp-type peroxidase N-terminal" evidence="14">
    <location>
        <begin position="58"/>
        <end position="214"/>
    </location>
</feature>
<keyword evidence="4 13" id="KW-0479">Metal-binding</keyword>
<dbReference type="AlphaFoldDB" id="A0A8J3I243"/>
<dbReference type="GO" id="GO:0004325">
    <property type="term" value="F:ferrochelatase activity"/>
    <property type="evidence" value="ECO:0007669"/>
    <property type="project" value="UniProtKB-EC"/>
</dbReference>
<gene>
    <name evidence="16" type="ORF">KSX_43640</name>
</gene>
<comment type="catalytic activity">
    <reaction evidence="12">
        <text>heme b + 2 H(+) = protoporphyrin IX + Fe(2+)</text>
        <dbReference type="Rhea" id="RHEA:22584"/>
        <dbReference type="ChEBI" id="CHEBI:15378"/>
        <dbReference type="ChEBI" id="CHEBI:29033"/>
        <dbReference type="ChEBI" id="CHEBI:57306"/>
        <dbReference type="ChEBI" id="CHEBI:60344"/>
        <dbReference type="EC" id="4.98.1.1"/>
    </reaction>
    <physiologicalReaction direction="left-to-right" evidence="12">
        <dbReference type="Rhea" id="RHEA:22585"/>
    </physiologicalReaction>
</comment>
<dbReference type="GO" id="GO:0030313">
    <property type="term" value="C:cell envelope"/>
    <property type="evidence" value="ECO:0007669"/>
    <property type="project" value="UniProtKB-SubCell"/>
</dbReference>
<organism evidence="16 17">
    <name type="scientific">Ktedonospora formicarum</name>
    <dbReference type="NCBI Taxonomy" id="2778364"/>
    <lineage>
        <taxon>Bacteria</taxon>
        <taxon>Bacillati</taxon>
        <taxon>Chloroflexota</taxon>
        <taxon>Ktedonobacteria</taxon>
        <taxon>Ktedonobacterales</taxon>
        <taxon>Ktedonobacteraceae</taxon>
        <taxon>Ktedonospora</taxon>
    </lineage>
</organism>
<evidence type="ECO:0000256" key="8">
    <source>
        <dbReference type="ARBA" id="ARBA00023239"/>
    </source>
</evidence>
<evidence type="ECO:0000256" key="4">
    <source>
        <dbReference type="ARBA" id="ARBA00022723"/>
    </source>
</evidence>
<evidence type="ECO:0000256" key="13">
    <source>
        <dbReference type="RuleBase" id="RU365017"/>
    </source>
</evidence>
<dbReference type="InterPro" id="IPR006313">
    <property type="entry name" value="EfeB/EfeN"/>
</dbReference>
<dbReference type="Pfam" id="PF04261">
    <property type="entry name" value="Dyp_perox_N"/>
    <property type="match status" value="1"/>
</dbReference>
<dbReference type="GO" id="GO:0033212">
    <property type="term" value="P:iron import into cell"/>
    <property type="evidence" value="ECO:0007669"/>
    <property type="project" value="InterPro"/>
</dbReference>
<dbReference type="Proteomes" id="UP000612362">
    <property type="component" value="Unassembled WGS sequence"/>
</dbReference>
<dbReference type="GO" id="GO:0020037">
    <property type="term" value="F:heme binding"/>
    <property type="evidence" value="ECO:0007669"/>
    <property type="project" value="InterPro"/>
</dbReference>
<name>A0A8J3I243_9CHLR</name>
<accession>A0A8J3I243</accession>
<dbReference type="InterPro" id="IPR048328">
    <property type="entry name" value="Dyp_perox_C"/>
</dbReference>
<evidence type="ECO:0000313" key="17">
    <source>
        <dbReference type="Proteomes" id="UP000612362"/>
    </source>
</evidence>
<dbReference type="RefSeq" id="WP_220195593.1">
    <property type="nucleotide sequence ID" value="NZ_BNJF01000002.1"/>
</dbReference>
<comment type="subcellular location">
    <subcellularLocation>
        <location evidence="1">Cell envelope</location>
    </subcellularLocation>
</comment>
<dbReference type="SUPFAM" id="SSF54909">
    <property type="entry name" value="Dimeric alpha+beta barrel"/>
    <property type="match status" value="1"/>
</dbReference>